<proteinExistence type="predicted"/>
<dbReference type="EMBL" id="LAZR01002215">
    <property type="protein sequence ID" value="KKN32977.1"/>
    <property type="molecule type" value="Genomic_DNA"/>
</dbReference>
<comment type="caution">
    <text evidence="1">The sequence shown here is derived from an EMBL/GenBank/DDBJ whole genome shotgun (WGS) entry which is preliminary data.</text>
</comment>
<name>A0A0F9Q7J8_9ZZZZ</name>
<gene>
    <name evidence="1" type="ORF">LCGC14_0808490</name>
</gene>
<reference evidence="1" key="1">
    <citation type="journal article" date="2015" name="Nature">
        <title>Complex archaea that bridge the gap between prokaryotes and eukaryotes.</title>
        <authorList>
            <person name="Spang A."/>
            <person name="Saw J.H."/>
            <person name="Jorgensen S.L."/>
            <person name="Zaremba-Niedzwiedzka K."/>
            <person name="Martijn J."/>
            <person name="Lind A.E."/>
            <person name="van Eijk R."/>
            <person name="Schleper C."/>
            <person name="Guy L."/>
            <person name="Ettema T.J."/>
        </authorList>
    </citation>
    <scope>NUCLEOTIDE SEQUENCE</scope>
</reference>
<dbReference type="InterPro" id="IPR036086">
    <property type="entry name" value="ParB/Sulfiredoxin_sf"/>
</dbReference>
<protein>
    <recommendedName>
        <fullName evidence="2">ParB/Sulfiredoxin domain-containing protein</fullName>
    </recommendedName>
</protein>
<organism evidence="1">
    <name type="scientific">marine sediment metagenome</name>
    <dbReference type="NCBI Taxonomy" id="412755"/>
    <lineage>
        <taxon>unclassified sequences</taxon>
        <taxon>metagenomes</taxon>
        <taxon>ecological metagenomes</taxon>
    </lineage>
</organism>
<evidence type="ECO:0008006" key="2">
    <source>
        <dbReference type="Google" id="ProtNLM"/>
    </source>
</evidence>
<dbReference type="SUPFAM" id="SSF110849">
    <property type="entry name" value="ParB/Sulfiredoxin"/>
    <property type="match status" value="1"/>
</dbReference>
<sequence>MRRRAALMSDFVVRYAVIEATAVTHRLVRNPNYSGHLCAVPNCRVVPVVERAMKPKFFEALKKDVAERGFRNPILVYNTPEFGLLLDFGGSRLRVAKQLHIGVPAIIVDYTIKYTWAPRVTPENWQSFFTDVPEQFEFIDIGIDTHYSIERNRRETFDPAGIVWFPEDEDFVAEEFPWLNDVSLKHGCEVRKRK</sequence>
<accession>A0A0F9Q7J8</accession>
<dbReference type="AlphaFoldDB" id="A0A0F9Q7J8"/>
<evidence type="ECO:0000313" key="1">
    <source>
        <dbReference type="EMBL" id="KKN32977.1"/>
    </source>
</evidence>